<evidence type="ECO:0000256" key="1">
    <source>
        <dbReference type="SAM" id="Phobius"/>
    </source>
</evidence>
<protein>
    <submittedName>
        <fullName evidence="2">Uncharacterized protein</fullName>
    </submittedName>
</protein>
<evidence type="ECO:0000313" key="3">
    <source>
        <dbReference type="Proteomes" id="UP000149121"/>
    </source>
</evidence>
<name>A0A1B2RVV5_9VIRU</name>
<organism evidence="2 3">
    <name type="scientific">Lymphocystis disease virus 3</name>
    <dbReference type="NCBI Taxonomy" id="2560566"/>
    <lineage>
        <taxon>Viruses</taxon>
        <taxon>Varidnaviria</taxon>
        <taxon>Bamfordvirae</taxon>
        <taxon>Nucleocytoviricota</taxon>
        <taxon>Megaviricetes</taxon>
        <taxon>Pimascovirales</taxon>
        <taxon>Pimascovirales incertae sedis</taxon>
        <taxon>Iridoviridae</taxon>
        <taxon>Alphairidovirinae</taxon>
        <taxon>Lymphocystivirus</taxon>
        <taxon>Lymphocystivirus sparus1</taxon>
    </lineage>
</organism>
<evidence type="ECO:0000313" key="2">
    <source>
        <dbReference type="EMBL" id="AOC55128.1"/>
    </source>
</evidence>
<gene>
    <name evidence="2" type="ORF">LCDVSa044L</name>
</gene>
<accession>A0A1B2RVV5</accession>
<keyword evidence="1" id="KW-1133">Transmembrane helix</keyword>
<keyword evidence="1" id="KW-0812">Transmembrane</keyword>
<proteinExistence type="predicted"/>
<feature type="transmembrane region" description="Helical" evidence="1">
    <location>
        <begin position="32"/>
        <end position="52"/>
    </location>
</feature>
<dbReference type="KEGG" id="vg:30902620"/>
<keyword evidence="1" id="KW-0472">Membrane</keyword>
<reference evidence="2 3" key="1">
    <citation type="journal article" date="2016" name="J. Virol.">
        <title>Concurrence of Iridovirus, Polyomavirus, and a Unique Member of a New Group of Fish Papillomaviruses in Lymphocystis Disease-Affected Gilthead Sea Bream.</title>
        <authorList>
            <person name="Lopez-Bueno A."/>
            <person name="Mavian C."/>
            <person name="Labella A.M."/>
            <person name="Castro D."/>
            <person name="Borrego J.J."/>
            <person name="Alcami A."/>
            <person name="Alejo A."/>
        </authorList>
    </citation>
    <scope>NUCLEOTIDE SEQUENCE [LARGE SCALE GENOMIC DNA]</scope>
    <source>
        <strain evidence="2">SA9</strain>
    </source>
</reference>
<keyword evidence="3" id="KW-1185">Reference proteome</keyword>
<dbReference type="OrthoDB" id="28691at10239"/>
<feature type="transmembrane region" description="Helical" evidence="1">
    <location>
        <begin position="6"/>
        <end position="25"/>
    </location>
</feature>
<sequence>MHVKQFSYAAITVSAVIAAIVLLSQNSDRWKGLLTGAVLGISSVSLLMTTVYTGS</sequence>
<dbReference type="Proteomes" id="UP000149121">
    <property type="component" value="Segment"/>
</dbReference>
<dbReference type="EMBL" id="KX643370">
    <property type="protein sequence ID" value="AOC55128.1"/>
    <property type="molecule type" value="Genomic_DNA"/>
</dbReference>